<organism evidence="1 2">
    <name type="scientific">Phialophora macrospora</name>
    <dbReference type="NCBI Taxonomy" id="1851006"/>
    <lineage>
        <taxon>Eukaryota</taxon>
        <taxon>Fungi</taxon>
        <taxon>Dikarya</taxon>
        <taxon>Ascomycota</taxon>
        <taxon>Pezizomycotina</taxon>
        <taxon>Eurotiomycetes</taxon>
        <taxon>Chaetothyriomycetidae</taxon>
        <taxon>Chaetothyriales</taxon>
        <taxon>Herpotrichiellaceae</taxon>
        <taxon>Phialophora</taxon>
    </lineage>
</organism>
<dbReference type="Proteomes" id="UP000054266">
    <property type="component" value="Unassembled WGS sequence"/>
</dbReference>
<evidence type="ECO:0000313" key="2">
    <source>
        <dbReference type="Proteomes" id="UP000054266"/>
    </source>
</evidence>
<proteinExistence type="predicted"/>
<name>A0A0D2CMB9_9EURO</name>
<protein>
    <submittedName>
        <fullName evidence="1">Uncharacterized protein</fullName>
    </submittedName>
</protein>
<sequence>MPETRSSSDWTQLLDGVDRDLADEYNETIDRARRSNEKYAALFHRAQTILAHLVRARAELEQITALRQKGLY</sequence>
<dbReference type="STRING" id="5601.A0A0D2CMB9"/>
<gene>
    <name evidence="1" type="ORF">PV04_05707</name>
</gene>
<keyword evidence="2" id="KW-1185">Reference proteome</keyword>
<reference evidence="1 2" key="1">
    <citation type="submission" date="2015-01" db="EMBL/GenBank/DDBJ databases">
        <title>The Genome Sequence of Capronia semiimmersa CBS27337.</title>
        <authorList>
            <consortium name="The Broad Institute Genomics Platform"/>
            <person name="Cuomo C."/>
            <person name="de Hoog S."/>
            <person name="Gorbushina A."/>
            <person name="Stielow B."/>
            <person name="Teixiera M."/>
            <person name="Abouelleil A."/>
            <person name="Chapman S.B."/>
            <person name="Priest M."/>
            <person name="Young S.K."/>
            <person name="Wortman J."/>
            <person name="Nusbaum C."/>
            <person name="Birren B."/>
        </authorList>
    </citation>
    <scope>NUCLEOTIDE SEQUENCE [LARGE SCALE GENOMIC DNA]</scope>
    <source>
        <strain evidence="1 2">CBS 27337</strain>
    </source>
</reference>
<dbReference type="EMBL" id="KN846959">
    <property type="protein sequence ID" value="KIW66371.1"/>
    <property type="molecule type" value="Genomic_DNA"/>
</dbReference>
<dbReference type="AlphaFoldDB" id="A0A0D2CMB9"/>
<dbReference type="HOGENOM" id="CLU_2721991_0_0_1"/>
<accession>A0A0D2CMB9</accession>
<evidence type="ECO:0000313" key="1">
    <source>
        <dbReference type="EMBL" id="KIW66371.1"/>
    </source>
</evidence>